<evidence type="ECO:0000313" key="7">
    <source>
        <dbReference type="EMBL" id="KAH9372674.1"/>
    </source>
</evidence>
<feature type="transmembrane region" description="Helical" evidence="5">
    <location>
        <begin position="398"/>
        <end position="416"/>
    </location>
</feature>
<reference evidence="7 8" key="1">
    <citation type="journal article" date="2020" name="Cell">
        <title>Large-Scale Comparative Analyses of Tick Genomes Elucidate Their Genetic Diversity and Vector Capacities.</title>
        <authorList>
            <consortium name="Tick Genome and Microbiome Consortium (TIGMIC)"/>
            <person name="Jia N."/>
            <person name="Wang J."/>
            <person name="Shi W."/>
            <person name="Du L."/>
            <person name="Sun Y."/>
            <person name="Zhan W."/>
            <person name="Jiang J.F."/>
            <person name="Wang Q."/>
            <person name="Zhang B."/>
            <person name="Ji P."/>
            <person name="Bell-Sakyi L."/>
            <person name="Cui X.M."/>
            <person name="Yuan T.T."/>
            <person name="Jiang B.G."/>
            <person name="Yang W.F."/>
            <person name="Lam T.T."/>
            <person name="Chang Q.C."/>
            <person name="Ding S.J."/>
            <person name="Wang X.J."/>
            <person name="Zhu J.G."/>
            <person name="Ruan X.D."/>
            <person name="Zhao L."/>
            <person name="Wei J.T."/>
            <person name="Ye R.Z."/>
            <person name="Que T.C."/>
            <person name="Du C.H."/>
            <person name="Zhou Y.H."/>
            <person name="Cheng J.X."/>
            <person name="Dai P.F."/>
            <person name="Guo W.B."/>
            <person name="Han X.H."/>
            <person name="Huang E.J."/>
            <person name="Li L.F."/>
            <person name="Wei W."/>
            <person name="Gao Y.C."/>
            <person name="Liu J.Z."/>
            <person name="Shao H.Z."/>
            <person name="Wang X."/>
            <person name="Wang C.C."/>
            <person name="Yang T.C."/>
            <person name="Huo Q.B."/>
            <person name="Li W."/>
            <person name="Chen H.Y."/>
            <person name="Chen S.E."/>
            <person name="Zhou L.G."/>
            <person name="Ni X.B."/>
            <person name="Tian J.H."/>
            <person name="Sheng Y."/>
            <person name="Liu T."/>
            <person name="Pan Y.S."/>
            <person name="Xia L.Y."/>
            <person name="Li J."/>
            <person name="Zhao F."/>
            <person name="Cao W.C."/>
        </authorList>
    </citation>
    <scope>NUCLEOTIDE SEQUENCE [LARGE SCALE GENOMIC DNA]</scope>
    <source>
        <strain evidence="7">HaeL-2018</strain>
    </source>
</reference>
<feature type="transmembrane region" description="Helical" evidence="5">
    <location>
        <begin position="275"/>
        <end position="296"/>
    </location>
</feature>
<evidence type="ECO:0000313" key="8">
    <source>
        <dbReference type="Proteomes" id="UP000821853"/>
    </source>
</evidence>
<dbReference type="InterPro" id="IPR020846">
    <property type="entry name" value="MFS_dom"/>
</dbReference>
<dbReference type="OrthoDB" id="6505899at2759"/>
<feature type="transmembrane region" description="Helical" evidence="5">
    <location>
        <begin position="54"/>
        <end position="72"/>
    </location>
</feature>
<feature type="transmembrane region" description="Helical" evidence="5">
    <location>
        <begin position="428"/>
        <end position="447"/>
    </location>
</feature>
<proteinExistence type="predicted"/>
<keyword evidence="2 5" id="KW-0812">Transmembrane</keyword>
<sequence length="538" mass="59535">MPRSPQTEQHASTLLASPRPESTVLTGFVSAESRTAIQENVYTVLGHGSFQRRVLFTGMLSSAVLVMHALAYELISREVPHWCAPPDNLRYLPPEEWRNAAIPLLADGSYSQCTVYEPPVPVSPEEERRLVTCDRWFYGTDHLEDSIVSRWDMVCDRDWLHSLSRITYLLGAMLFVPLVGLVSDRVGRRPTILANVVVLLVCSIGAAASQTLGMFLVTRFFVSACSCSVQVLVFILIYEVTGNDRRGLFGVVATAVGTTVMPPLVYALALQEPHWYLAHAFLILPTIMLALWGYFLEESPSWLIATWRIRAAEQVILLAASQNRSDMNKARSTFKVLKDQVKKREQVALSTVVSSTDDYFGSATQRCRTLSVMIAWFSANFIYYGLLLRDVVATELWHAFLVAVQCLLYTGVWHVLQGLGERRTLSFLHLVLCISSAAQTFVLLVGWSPMFPLVDVLVTSLASVVLSLNYIYTAEVFPIVVRSRGLGLSFTVGRIGVLAAWVLLHVFDSRIPRALQCGGHAVGPAQCCGNTVAAGSIC</sequence>
<dbReference type="InterPro" id="IPR036259">
    <property type="entry name" value="MFS_trans_sf"/>
</dbReference>
<feature type="transmembrane region" description="Helical" evidence="5">
    <location>
        <begin position="247"/>
        <end position="269"/>
    </location>
</feature>
<dbReference type="GO" id="GO:0016020">
    <property type="term" value="C:membrane"/>
    <property type="evidence" value="ECO:0007669"/>
    <property type="project" value="UniProtKB-SubCell"/>
</dbReference>
<dbReference type="InterPro" id="IPR005829">
    <property type="entry name" value="Sugar_transporter_CS"/>
</dbReference>
<feature type="domain" description="Major facilitator superfamily (MFS) profile" evidence="6">
    <location>
        <begin position="57"/>
        <end position="538"/>
    </location>
</feature>
<dbReference type="Proteomes" id="UP000821853">
    <property type="component" value="Chromosome 4"/>
</dbReference>
<dbReference type="Gene3D" id="1.20.1250.20">
    <property type="entry name" value="MFS general substrate transporter like domains"/>
    <property type="match status" value="1"/>
</dbReference>
<evidence type="ECO:0000256" key="4">
    <source>
        <dbReference type="ARBA" id="ARBA00023136"/>
    </source>
</evidence>
<comment type="caution">
    <text evidence="7">The sequence shown here is derived from an EMBL/GenBank/DDBJ whole genome shotgun (WGS) entry which is preliminary data.</text>
</comment>
<feature type="transmembrane region" description="Helical" evidence="5">
    <location>
        <begin position="369"/>
        <end position="386"/>
    </location>
</feature>
<dbReference type="AlphaFoldDB" id="A0A9J6GB69"/>
<evidence type="ECO:0000256" key="1">
    <source>
        <dbReference type="ARBA" id="ARBA00004141"/>
    </source>
</evidence>
<keyword evidence="4 5" id="KW-0472">Membrane</keyword>
<evidence type="ECO:0000256" key="5">
    <source>
        <dbReference type="SAM" id="Phobius"/>
    </source>
</evidence>
<dbReference type="VEuPathDB" id="VectorBase:HLOH_045547"/>
<evidence type="ECO:0000259" key="6">
    <source>
        <dbReference type="PROSITE" id="PS50850"/>
    </source>
</evidence>
<name>A0A9J6GB69_HAELO</name>
<dbReference type="InterPro" id="IPR005828">
    <property type="entry name" value="MFS_sugar_transport-like"/>
</dbReference>
<accession>A0A9J6GB69</accession>
<gene>
    <name evidence="7" type="ORF">HPB48_021289</name>
</gene>
<feature type="transmembrane region" description="Helical" evidence="5">
    <location>
        <begin position="220"/>
        <end position="240"/>
    </location>
</feature>
<dbReference type="Pfam" id="PF00083">
    <property type="entry name" value="Sugar_tr"/>
    <property type="match status" value="1"/>
</dbReference>
<dbReference type="PROSITE" id="PS50850">
    <property type="entry name" value="MFS"/>
    <property type="match status" value="1"/>
</dbReference>
<keyword evidence="8" id="KW-1185">Reference proteome</keyword>
<dbReference type="GO" id="GO:0022857">
    <property type="term" value="F:transmembrane transporter activity"/>
    <property type="evidence" value="ECO:0007669"/>
    <property type="project" value="InterPro"/>
</dbReference>
<keyword evidence="3 5" id="KW-1133">Transmembrane helix</keyword>
<comment type="subcellular location">
    <subcellularLocation>
        <location evidence="1">Membrane</location>
        <topology evidence="1">Multi-pass membrane protein</topology>
    </subcellularLocation>
</comment>
<dbReference type="SUPFAM" id="SSF103473">
    <property type="entry name" value="MFS general substrate transporter"/>
    <property type="match status" value="1"/>
</dbReference>
<feature type="transmembrane region" description="Helical" evidence="5">
    <location>
        <begin position="485"/>
        <end position="507"/>
    </location>
</feature>
<feature type="transmembrane region" description="Helical" evidence="5">
    <location>
        <begin position="453"/>
        <end position="473"/>
    </location>
</feature>
<dbReference type="OMA" id="GEPSQCD"/>
<dbReference type="PANTHER" id="PTHR24064">
    <property type="entry name" value="SOLUTE CARRIER FAMILY 22 MEMBER"/>
    <property type="match status" value="1"/>
</dbReference>
<protein>
    <recommendedName>
        <fullName evidence="6">Major facilitator superfamily (MFS) profile domain-containing protein</fullName>
    </recommendedName>
</protein>
<evidence type="ECO:0000256" key="2">
    <source>
        <dbReference type="ARBA" id="ARBA00022692"/>
    </source>
</evidence>
<dbReference type="PROSITE" id="PS00216">
    <property type="entry name" value="SUGAR_TRANSPORT_1"/>
    <property type="match status" value="1"/>
</dbReference>
<dbReference type="EMBL" id="JABSTR010000006">
    <property type="protein sequence ID" value="KAH9372674.1"/>
    <property type="molecule type" value="Genomic_DNA"/>
</dbReference>
<feature type="transmembrane region" description="Helical" evidence="5">
    <location>
        <begin position="190"/>
        <end position="208"/>
    </location>
</feature>
<feature type="transmembrane region" description="Helical" evidence="5">
    <location>
        <begin position="166"/>
        <end position="183"/>
    </location>
</feature>
<evidence type="ECO:0000256" key="3">
    <source>
        <dbReference type="ARBA" id="ARBA00022989"/>
    </source>
</evidence>
<organism evidence="7 8">
    <name type="scientific">Haemaphysalis longicornis</name>
    <name type="common">Bush tick</name>
    <dbReference type="NCBI Taxonomy" id="44386"/>
    <lineage>
        <taxon>Eukaryota</taxon>
        <taxon>Metazoa</taxon>
        <taxon>Ecdysozoa</taxon>
        <taxon>Arthropoda</taxon>
        <taxon>Chelicerata</taxon>
        <taxon>Arachnida</taxon>
        <taxon>Acari</taxon>
        <taxon>Parasitiformes</taxon>
        <taxon>Ixodida</taxon>
        <taxon>Ixodoidea</taxon>
        <taxon>Ixodidae</taxon>
        <taxon>Haemaphysalinae</taxon>
        <taxon>Haemaphysalis</taxon>
    </lineage>
</organism>